<dbReference type="InterPro" id="IPR036864">
    <property type="entry name" value="Zn2-C6_fun-type_DNA-bd_sf"/>
</dbReference>
<dbReference type="OrthoDB" id="39175at2759"/>
<evidence type="ECO:0000313" key="4">
    <source>
        <dbReference type="Proteomes" id="UP000284706"/>
    </source>
</evidence>
<feature type="domain" description="Zn(2)-C6 fungal-type" evidence="2">
    <location>
        <begin position="90"/>
        <end position="123"/>
    </location>
</feature>
<evidence type="ECO:0000259" key="2">
    <source>
        <dbReference type="PROSITE" id="PS50048"/>
    </source>
</evidence>
<accession>A0A409VFG2</accession>
<dbReference type="CDD" id="cd00067">
    <property type="entry name" value="GAL4"/>
    <property type="match status" value="2"/>
</dbReference>
<dbReference type="GO" id="GO:0008270">
    <property type="term" value="F:zinc ion binding"/>
    <property type="evidence" value="ECO:0007669"/>
    <property type="project" value="InterPro"/>
</dbReference>
<feature type="region of interest" description="Disordered" evidence="1">
    <location>
        <begin position="182"/>
        <end position="251"/>
    </location>
</feature>
<evidence type="ECO:0000313" key="3">
    <source>
        <dbReference type="EMBL" id="PPQ64990.1"/>
    </source>
</evidence>
<dbReference type="AlphaFoldDB" id="A0A409VFG2"/>
<gene>
    <name evidence="3" type="ORF">CVT26_015699</name>
</gene>
<name>A0A409VFG2_9AGAR</name>
<dbReference type="Gene3D" id="4.10.240.10">
    <property type="entry name" value="Zn(2)-C6 fungal-type DNA-binding domain"/>
    <property type="match status" value="2"/>
</dbReference>
<reference evidence="3 4" key="1">
    <citation type="journal article" date="2018" name="Evol. Lett.">
        <title>Horizontal gene cluster transfer increased hallucinogenic mushroom diversity.</title>
        <authorList>
            <person name="Reynolds H.T."/>
            <person name="Vijayakumar V."/>
            <person name="Gluck-Thaler E."/>
            <person name="Korotkin H.B."/>
            <person name="Matheny P.B."/>
            <person name="Slot J.C."/>
        </authorList>
    </citation>
    <scope>NUCLEOTIDE SEQUENCE [LARGE SCALE GENOMIC DNA]</scope>
    <source>
        <strain evidence="3 4">SRW20</strain>
    </source>
</reference>
<comment type="caution">
    <text evidence="3">The sequence shown here is derived from an EMBL/GenBank/DDBJ whole genome shotgun (WGS) entry which is preliminary data.</text>
</comment>
<dbReference type="PANTHER" id="PTHR47657">
    <property type="entry name" value="STEROL REGULATORY ELEMENT-BINDING PROTEIN ECM22"/>
    <property type="match status" value="1"/>
</dbReference>
<dbReference type="Proteomes" id="UP000284706">
    <property type="component" value="Unassembled WGS sequence"/>
</dbReference>
<proteinExistence type="predicted"/>
<dbReference type="GO" id="GO:0000981">
    <property type="term" value="F:DNA-binding transcription factor activity, RNA polymerase II-specific"/>
    <property type="evidence" value="ECO:0007669"/>
    <property type="project" value="InterPro"/>
</dbReference>
<dbReference type="Pfam" id="PF00172">
    <property type="entry name" value="Zn_clus"/>
    <property type="match status" value="2"/>
</dbReference>
<feature type="compositionally biased region" description="Polar residues" evidence="1">
    <location>
        <begin position="218"/>
        <end position="230"/>
    </location>
</feature>
<keyword evidence="4" id="KW-1185">Reference proteome</keyword>
<dbReference type="PANTHER" id="PTHR47657:SF14">
    <property type="entry name" value="ZN(2)-C6 FUNGAL-TYPE DOMAIN-CONTAINING PROTEIN"/>
    <property type="match status" value="1"/>
</dbReference>
<dbReference type="EMBL" id="NHYE01005659">
    <property type="protein sequence ID" value="PPQ64990.1"/>
    <property type="molecule type" value="Genomic_DNA"/>
</dbReference>
<feature type="domain" description="Zn(2)-C6 fungal-type" evidence="2">
    <location>
        <begin position="47"/>
        <end position="77"/>
    </location>
</feature>
<protein>
    <recommendedName>
        <fullName evidence="2">Zn(2)-C6 fungal-type domain-containing protein</fullName>
    </recommendedName>
</protein>
<evidence type="ECO:0000256" key="1">
    <source>
        <dbReference type="SAM" id="MobiDB-lite"/>
    </source>
</evidence>
<dbReference type="SMART" id="SM00066">
    <property type="entry name" value="GAL4"/>
    <property type="match status" value="2"/>
</dbReference>
<dbReference type="PROSITE" id="PS50048">
    <property type="entry name" value="ZN2_CY6_FUNGAL_2"/>
    <property type="match status" value="2"/>
</dbReference>
<sequence>MATPPPVELVDHVRDALDDGQLRIRIPNPKVYMARQSQWVGRRGKPRCDYCRINNLKCDRLLPVCNHCSWANQDCKYTPLPTPAHRGIPRCDRCREANLKCDRNLPICNNCKEASDLGAPCNYTPKKRNKIASEEAVEKPPLTKIGPKILPKGSDPKVKIEQVDSTGHTFYGLNVAFPLQETSRSSSASGMDQQSDQDSSHTGRFTVDPAKGREAESGSRSQESSENTAPPLQFISHPLPQNQKNSAHLEPWSHPSFMSLPKFVVQRLRQVDSVEMPKRQNFDNALYTFQNGMMEALRETACLFVDKYTKLARYLVSGDTSTVSARVQSWAAMHRLCSGSEKYNVILAPRDAVYSMDEATAEMHKIQFVNEFLNATTEGDDLQISHFDVLPVREQLYDILTYAHRSHLPASQMLLEVIRLKYPYDIQAFVTWPMAEMYVKMCPLCNMRKKQQERIQTVANLPKST</sequence>
<feature type="compositionally biased region" description="Low complexity" evidence="1">
    <location>
        <begin position="183"/>
        <end position="197"/>
    </location>
</feature>
<organism evidence="3 4">
    <name type="scientific">Gymnopilus dilepis</name>
    <dbReference type="NCBI Taxonomy" id="231916"/>
    <lineage>
        <taxon>Eukaryota</taxon>
        <taxon>Fungi</taxon>
        <taxon>Dikarya</taxon>
        <taxon>Basidiomycota</taxon>
        <taxon>Agaricomycotina</taxon>
        <taxon>Agaricomycetes</taxon>
        <taxon>Agaricomycetidae</taxon>
        <taxon>Agaricales</taxon>
        <taxon>Agaricineae</taxon>
        <taxon>Hymenogastraceae</taxon>
        <taxon>Gymnopilus</taxon>
    </lineage>
</organism>
<dbReference type="InterPro" id="IPR001138">
    <property type="entry name" value="Zn2Cys6_DnaBD"/>
</dbReference>
<dbReference type="InParanoid" id="A0A409VFG2"/>
<feature type="region of interest" description="Disordered" evidence="1">
    <location>
        <begin position="132"/>
        <end position="156"/>
    </location>
</feature>
<dbReference type="InterPro" id="IPR052400">
    <property type="entry name" value="Zn2-C6_fungal_TF"/>
</dbReference>
<dbReference type="SUPFAM" id="SSF57701">
    <property type="entry name" value="Zn2/Cys6 DNA-binding domain"/>
    <property type="match status" value="2"/>
</dbReference>